<dbReference type="InterPro" id="IPR038377">
    <property type="entry name" value="Na/Glc_symporter_sf"/>
</dbReference>
<evidence type="ECO:0000256" key="8">
    <source>
        <dbReference type="ARBA" id="ARBA00023053"/>
    </source>
</evidence>
<organism evidence="14 15">
    <name type="scientific">Paraburkholderia hospita</name>
    <dbReference type="NCBI Taxonomy" id="169430"/>
    <lineage>
        <taxon>Bacteria</taxon>
        <taxon>Pseudomonadati</taxon>
        <taxon>Pseudomonadota</taxon>
        <taxon>Betaproteobacteria</taxon>
        <taxon>Burkholderiales</taxon>
        <taxon>Burkholderiaceae</taxon>
        <taxon>Paraburkholderia</taxon>
    </lineage>
</organism>
<evidence type="ECO:0000256" key="6">
    <source>
        <dbReference type="ARBA" id="ARBA00022847"/>
    </source>
</evidence>
<feature type="transmembrane region" description="Helical" evidence="13">
    <location>
        <begin position="477"/>
        <end position="495"/>
    </location>
</feature>
<dbReference type="RefSeq" id="WP_007578479.1">
    <property type="nucleotide sequence ID" value="NZ_AKAU01000040.1"/>
</dbReference>
<dbReference type="CDD" id="cd11480">
    <property type="entry name" value="SLC5sbd_u4"/>
    <property type="match status" value="1"/>
</dbReference>
<protein>
    <submittedName>
        <fullName evidence="14">Cation:acetate symporter ActP</fullName>
    </submittedName>
</protein>
<gene>
    <name evidence="14" type="ORF">WQE_05247</name>
</gene>
<feature type="transmembrane region" description="Helical" evidence="13">
    <location>
        <begin position="6"/>
        <end position="29"/>
    </location>
</feature>
<feature type="transmembrane region" description="Helical" evidence="13">
    <location>
        <begin position="156"/>
        <end position="175"/>
    </location>
</feature>
<evidence type="ECO:0000256" key="5">
    <source>
        <dbReference type="ARBA" id="ARBA00022692"/>
    </source>
</evidence>
<keyword evidence="4" id="KW-1003">Cell membrane</keyword>
<feature type="transmembrane region" description="Helical" evidence="13">
    <location>
        <begin position="374"/>
        <end position="393"/>
    </location>
</feature>
<feature type="transmembrane region" description="Helical" evidence="13">
    <location>
        <begin position="399"/>
        <end position="423"/>
    </location>
</feature>
<name>A0ABP2Q0T1_9BURK</name>
<sequence length="533" mass="55832">MIKEVHNNSAILCFVAFLLVTLWITVAASRRSKSAGEYFTAGGKIGAGQNAFAMAGEFLSAAALLGMTGAITLDGFDAILYSICVVVSWPLILFLLAGPIKRLGKFTLTDVIAWRLSKQPVRMAAALASLPIVLFYLITQLVAAGDLIQLIFGMPYWTAVVSVGGLMLFYVLFGGMLATTWVQIIKAILLLGGALILTGLLLARYGFDPFALFRAASKGYGLGVIAPRPTTGHAAWDTVSLALAMTVGALGMPQILSRFLTVSSPREAQKSAFYATVIVGVFHIMVLVLGYGCLVVVGRESVGAAGGGGNMAVPLLSRILAGEGFFGYISAVSFSTTLAVVAGLTLTASTTFAHDIWAGVIRHGNVDPANQARVAKFAATAIASVAVILALAFEHQNVAFMVGLSYAIAASANFPVLVLALFWRGLTTAGAVASIVVGAASAVLLICLSPTVQVGILHHTAQELANHWWFFPMKNPALITVPLSFFSAFIASAVFPEPSAKTKFDELRALSLGDAPSLEASGQRIGTAAAEVR</sequence>
<comment type="similarity">
    <text evidence="2 12">Belongs to the sodium:solute symporter (SSF) (TC 2.A.21) family.</text>
</comment>
<feature type="transmembrane region" description="Helical" evidence="13">
    <location>
        <begin position="121"/>
        <end position="144"/>
    </location>
</feature>
<evidence type="ECO:0000313" key="15">
    <source>
        <dbReference type="Proteomes" id="UP000004980"/>
    </source>
</evidence>
<evidence type="ECO:0000256" key="1">
    <source>
        <dbReference type="ARBA" id="ARBA00004651"/>
    </source>
</evidence>
<feature type="transmembrane region" description="Helical" evidence="13">
    <location>
        <begin position="435"/>
        <end position="457"/>
    </location>
</feature>
<keyword evidence="15" id="KW-1185">Reference proteome</keyword>
<keyword evidence="5 13" id="KW-0812">Transmembrane</keyword>
<keyword evidence="3" id="KW-0813">Transport</keyword>
<keyword evidence="6" id="KW-0769">Symport</keyword>
<keyword evidence="9" id="KW-0406">Ion transport</keyword>
<evidence type="ECO:0000256" key="7">
    <source>
        <dbReference type="ARBA" id="ARBA00022989"/>
    </source>
</evidence>
<dbReference type="EMBL" id="AKAU01000040">
    <property type="protein sequence ID" value="EIN02214.1"/>
    <property type="molecule type" value="Genomic_DNA"/>
</dbReference>
<evidence type="ECO:0000256" key="13">
    <source>
        <dbReference type="SAM" id="Phobius"/>
    </source>
</evidence>
<keyword evidence="10 13" id="KW-0472">Membrane</keyword>
<dbReference type="PANTHER" id="PTHR48086:SF6">
    <property type="entry name" value="CATION_ACETATE SYMPORTER ACTP"/>
    <property type="match status" value="1"/>
</dbReference>
<dbReference type="PANTHER" id="PTHR48086">
    <property type="entry name" value="SODIUM/PROLINE SYMPORTER-RELATED"/>
    <property type="match status" value="1"/>
</dbReference>
<keyword evidence="8" id="KW-0915">Sodium</keyword>
<comment type="caution">
    <text evidence="14">The sequence shown here is derived from an EMBL/GenBank/DDBJ whole genome shotgun (WGS) entry which is preliminary data.</text>
</comment>
<dbReference type="InterPro" id="IPR001734">
    <property type="entry name" value="Na/solute_symporter"/>
</dbReference>
<feature type="transmembrane region" description="Helical" evidence="13">
    <location>
        <begin position="187"/>
        <end position="207"/>
    </location>
</feature>
<comment type="subcellular location">
    <subcellularLocation>
        <location evidence="1">Cell membrane</location>
        <topology evidence="1">Multi-pass membrane protein</topology>
    </subcellularLocation>
</comment>
<dbReference type="PROSITE" id="PS50283">
    <property type="entry name" value="NA_SOLUT_SYMP_3"/>
    <property type="match status" value="1"/>
</dbReference>
<dbReference type="Pfam" id="PF00474">
    <property type="entry name" value="SSF"/>
    <property type="match status" value="1"/>
</dbReference>
<dbReference type="InterPro" id="IPR018212">
    <property type="entry name" value="Na/solute_symporter_CS"/>
</dbReference>
<reference evidence="14 15" key="1">
    <citation type="journal article" date="2012" name="J. Bacteriol.">
        <title>Draft Genome Sequence of the Soil Bacterium Burkholderia terrae Strain BS001, Which Interacts with Fungal Surface Structures.</title>
        <authorList>
            <person name="Nazir R."/>
            <person name="Hansen M.A."/>
            <person name="Sorensen S."/>
            <person name="van Elsas J.D."/>
        </authorList>
    </citation>
    <scope>NUCLEOTIDE SEQUENCE [LARGE SCALE GENOMIC DNA]</scope>
    <source>
        <strain evidence="14 15">BS001</strain>
    </source>
</reference>
<dbReference type="PROSITE" id="PS00456">
    <property type="entry name" value="NA_SOLUT_SYMP_1"/>
    <property type="match status" value="1"/>
</dbReference>
<feature type="transmembrane region" description="Helical" evidence="13">
    <location>
        <begin position="239"/>
        <end position="260"/>
    </location>
</feature>
<keyword evidence="7 13" id="KW-1133">Transmembrane helix</keyword>
<dbReference type="Proteomes" id="UP000004980">
    <property type="component" value="Unassembled WGS sequence"/>
</dbReference>
<dbReference type="InterPro" id="IPR050277">
    <property type="entry name" value="Sodium:Solute_Symporter"/>
</dbReference>
<evidence type="ECO:0000256" key="9">
    <source>
        <dbReference type="ARBA" id="ARBA00023065"/>
    </source>
</evidence>
<accession>A0ABP2Q0T1</accession>
<evidence type="ECO:0000256" key="2">
    <source>
        <dbReference type="ARBA" id="ARBA00006434"/>
    </source>
</evidence>
<proteinExistence type="inferred from homology"/>
<evidence type="ECO:0000256" key="3">
    <source>
        <dbReference type="ARBA" id="ARBA00022448"/>
    </source>
</evidence>
<evidence type="ECO:0000256" key="10">
    <source>
        <dbReference type="ARBA" id="ARBA00023136"/>
    </source>
</evidence>
<dbReference type="Gene3D" id="1.20.1730.10">
    <property type="entry name" value="Sodium/glucose cotransporter"/>
    <property type="match status" value="1"/>
</dbReference>
<feature type="transmembrane region" description="Helical" evidence="13">
    <location>
        <begin position="325"/>
        <end position="353"/>
    </location>
</feature>
<feature type="transmembrane region" description="Helical" evidence="13">
    <location>
        <begin position="79"/>
        <end position="100"/>
    </location>
</feature>
<keyword evidence="11" id="KW-0739">Sodium transport</keyword>
<feature type="transmembrane region" description="Helical" evidence="13">
    <location>
        <begin position="50"/>
        <end position="73"/>
    </location>
</feature>
<evidence type="ECO:0000313" key="14">
    <source>
        <dbReference type="EMBL" id="EIN02214.1"/>
    </source>
</evidence>
<feature type="transmembrane region" description="Helical" evidence="13">
    <location>
        <begin position="272"/>
        <end position="297"/>
    </location>
</feature>
<evidence type="ECO:0000256" key="12">
    <source>
        <dbReference type="RuleBase" id="RU362091"/>
    </source>
</evidence>
<evidence type="ECO:0000256" key="11">
    <source>
        <dbReference type="ARBA" id="ARBA00023201"/>
    </source>
</evidence>
<evidence type="ECO:0000256" key="4">
    <source>
        <dbReference type="ARBA" id="ARBA00022475"/>
    </source>
</evidence>